<reference evidence="1 2" key="1">
    <citation type="journal article" date="2015" name="Genome Announc.">
        <title>Expanding the biotechnology potential of lactobacilli through comparative genomics of 213 strains and associated genera.</title>
        <authorList>
            <person name="Sun Z."/>
            <person name="Harris H.M."/>
            <person name="McCann A."/>
            <person name="Guo C."/>
            <person name="Argimon S."/>
            <person name="Zhang W."/>
            <person name="Yang X."/>
            <person name="Jeffery I.B."/>
            <person name="Cooney J.C."/>
            <person name="Kagawa T.F."/>
            <person name="Liu W."/>
            <person name="Song Y."/>
            <person name="Salvetti E."/>
            <person name="Wrobel A."/>
            <person name="Rasinkangas P."/>
            <person name="Parkhill J."/>
            <person name="Rea M.C."/>
            <person name="O'Sullivan O."/>
            <person name="Ritari J."/>
            <person name="Douillard F.P."/>
            <person name="Paul Ross R."/>
            <person name="Yang R."/>
            <person name="Briner A.E."/>
            <person name="Felis G.E."/>
            <person name="de Vos W.M."/>
            <person name="Barrangou R."/>
            <person name="Klaenhammer T.R."/>
            <person name="Caufield P.W."/>
            <person name="Cui Y."/>
            <person name="Zhang H."/>
            <person name="O'Toole P.W."/>
        </authorList>
    </citation>
    <scope>NUCLEOTIDE SEQUENCE [LARGE SCALE GENOMIC DNA]</scope>
    <source>
        <strain evidence="1 2">JCM 15530</strain>
    </source>
</reference>
<comment type="caution">
    <text evidence="1">The sequence shown here is derived from an EMBL/GenBank/DDBJ whole genome shotgun (WGS) entry which is preliminary data.</text>
</comment>
<name>A0A0R1HZ95_9LACO</name>
<gene>
    <name evidence="1" type="ORF">FC96_GL002019</name>
</gene>
<dbReference type="OrthoDB" id="2361638at2"/>
<dbReference type="Proteomes" id="UP000050911">
    <property type="component" value="Unassembled WGS sequence"/>
</dbReference>
<dbReference type="SUPFAM" id="SSF143567">
    <property type="entry name" value="YkuJ-like"/>
    <property type="match status" value="1"/>
</dbReference>
<proteinExistence type="predicted"/>
<keyword evidence="2" id="KW-1185">Reference proteome</keyword>
<dbReference type="Gene3D" id="3.30.720.20">
    <property type="entry name" value="Protein of unknown function DUF1797"/>
    <property type="match status" value="1"/>
</dbReference>
<organism evidence="1 2">
    <name type="scientific">Secundilactobacillus kimchicus JCM 15530</name>
    <dbReference type="NCBI Taxonomy" id="1302272"/>
    <lineage>
        <taxon>Bacteria</taxon>
        <taxon>Bacillati</taxon>
        <taxon>Bacillota</taxon>
        <taxon>Bacilli</taxon>
        <taxon>Lactobacillales</taxon>
        <taxon>Lactobacillaceae</taxon>
        <taxon>Secundilactobacillus</taxon>
    </lineage>
</organism>
<protein>
    <recommendedName>
        <fullName evidence="3">DUF1797 domain-containing protein</fullName>
    </recommendedName>
</protein>
<evidence type="ECO:0000313" key="2">
    <source>
        <dbReference type="Proteomes" id="UP000050911"/>
    </source>
</evidence>
<dbReference type="EMBL" id="AZCX01000004">
    <property type="protein sequence ID" value="KRK48279.1"/>
    <property type="molecule type" value="Genomic_DNA"/>
</dbReference>
<dbReference type="Pfam" id="PF08796">
    <property type="entry name" value="DUF1797"/>
    <property type="match status" value="1"/>
</dbReference>
<accession>A0A0R1HZ95</accession>
<evidence type="ECO:0008006" key="3">
    <source>
        <dbReference type="Google" id="ProtNLM"/>
    </source>
</evidence>
<dbReference type="AlphaFoldDB" id="A0A0R1HZ95"/>
<dbReference type="PATRIC" id="fig|1302272.5.peg.2060"/>
<sequence length="78" mass="9095">MTKSKLMGILNRLIAMLEDESGVEQNRRFEKDGNVACQVTLSQDKETWQLEEYQNNETFSFDDVDLVAIEVYDLLFDN</sequence>
<dbReference type="STRING" id="1302272.FC96_GL002019"/>
<dbReference type="InterPro" id="IPR014904">
    <property type="entry name" value="YkuJ-like"/>
</dbReference>
<dbReference type="RefSeq" id="WP_055679707.1">
    <property type="nucleotide sequence ID" value="NZ_AZCX01000004.1"/>
</dbReference>
<evidence type="ECO:0000313" key="1">
    <source>
        <dbReference type="EMBL" id="KRK48279.1"/>
    </source>
</evidence>
<dbReference type="InterPro" id="IPR038073">
    <property type="entry name" value="YkuJ-like_sf"/>
</dbReference>